<sequence>PAPQIDIPPQVVSAPSKEAALDCTVRSQLRYNLTWARSSLESSVLPQPEGNGSNLQLKQHYRRLDLYIENAESSDAGKYDCVAENDNDLSGPDGTLTINNAEATDSGEYTCIAENKLGISQHVILLNVGIPRNYIQIEIYNNGTLPCIAIGPPTPNISWIRKDGKQLNQNSTQITQHGNLVITHAGKDDEGSYICKVTNIFGHAEHEAQVHITGIVKPVLNNKNGNHPMATVKRGMLVELPCQVVLSNPPAVISWYKDGEILDEEQMQWEGITVFSNGSLVISYTTQEHEGTYECIATNIGGSVSVATTLHVLESPSFPPAAKVEFKVRAGEEAVLPCPALGVPDPMVTWKKDEMPIPLNHMIYKNDEDNSLVITSANVADTGTYECTAINPAGEAKRAMALFIQVPPFITPGEEFVDAVEGHSLL</sequence>
<evidence type="ECO:0000256" key="2">
    <source>
        <dbReference type="ARBA" id="ARBA00022737"/>
    </source>
</evidence>
<dbReference type="PROSITE" id="PS50835">
    <property type="entry name" value="IG_LIKE"/>
    <property type="match status" value="4"/>
</dbReference>
<evidence type="ECO:0000313" key="6">
    <source>
        <dbReference type="EMBL" id="KAJ9576474.1"/>
    </source>
</evidence>
<dbReference type="Proteomes" id="UP001233999">
    <property type="component" value="Unassembled WGS sequence"/>
</dbReference>
<feature type="non-terminal residue" evidence="6">
    <location>
        <position position="426"/>
    </location>
</feature>
<organism evidence="6 7">
    <name type="scientific">Diploptera punctata</name>
    <name type="common">Pacific beetle cockroach</name>
    <dbReference type="NCBI Taxonomy" id="6984"/>
    <lineage>
        <taxon>Eukaryota</taxon>
        <taxon>Metazoa</taxon>
        <taxon>Ecdysozoa</taxon>
        <taxon>Arthropoda</taxon>
        <taxon>Hexapoda</taxon>
        <taxon>Insecta</taxon>
        <taxon>Pterygota</taxon>
        <taxon>Neoptera</taxon>
        <taxon>Polyneoptera</taxon>
        <taxon>Dictyoptera</taxon>
        <taxon>Blattodea</taxon>
        <taxon>Blaberoidea</taxon>
        <taxon>Blaberidae</taxon>
        <taxon>Diplopterinae</taxon>
        <taxon>Diploptera</taxon>
    </lineage>
</organism>
<evidence type="ECO:0000313" key="7">
    <source>
        <dbReference type="Proteomes" id="UP001233999"/>
    </source>
</evidence>
<feature type="domain" description="Ig-like" evidence="5">
    <location>
        <begin position="131"/>
        <end position="213"/>
    </location>
</feature>
<proteinExistence type="predicted"/>
<dbReference type="PANTHER" id="PTHR12231">
    <property type="entry name" value="CTX-RELATED TYPE I TRANSMEMBRANE PROTEIN"/>
    <property type="match status" value="1"/>
</dbReference>
<dbReference type="SUPFAM" id="SSF48726">
    <property type="entry name" value="Immunoglobulin"/>
    <property type="match status" value="5"/>
</dbReference>
<evidence type="ECO:0000256" key="3">
    <source>
        <dbReference type="ARBA" id="ARBA00023157"/>
    </source>
</evidence>
<comment type="caution">
    <text evidence="6">The sequence shown here is derived from an EMBL/GenBank/DDBJ whole genome shotgun (WGS) entry which is preliminary data.</text>
</comment>
<dbReference type="EMBL" id="JASPKZ010009790">
    <property type="protein sequence ID" value="KAJ9576474.1"/>
    <property type="molecule type" value="Genomic_DNA"/>
</dbReference>
<dbReference type="Gene3D" id="2.60.40.10">
    <property type="entry name" value="Immunoglobulins"/>
    <property type="match status" value="5"/>
</dbReference>
<dbReference type="InterPro" id="IPR013783">
    <property type="entry name" value="Ig-like_fold"/>
</dbReference>
<evidence type="ECO:0000259" key="5">
    <source>
        <dbReference type="PROSITE" id="PS50835"/>
    </source>
</evidence>
<accession>A0AAD7Z9L6</accession>
<dbReference type="SMART" id="SM00408">
    <property type="entry name" value="IGc2"/>
    <property type="match status" value="4"/>
</dbReference>
<evidence type="ECO:0000256" key="1">
    <source>
        <dbReference type="ARBA" id="ARBA00022729"/>
    </source>
</evidence>
<keyword evidence="2" id="KW-0677">Repeat</keyword>
<dbReference type="CDD" id="cd00096">
    <property type="entry name" value="Ig"/>
    <property type="match status" value="2"/>
</dbReference>
<evidence type="ECO:0000256" key="4">
    <source>
        <dbReference type="ARBA" id="ARBA00023319"/>
    </source>
</evidence>
<keyword evidence="4" id="KW-0393">Immunoglobulin domain</keyword>
<dbReference type="InterPro" id="IPR013098">
    <property type="entry name" value="Ig_I-set"/>
</dbReference>
<dbReference type="AlphaFoldDB" id="A0AAD7Z9L6"/>
<feature type="domain" description="Ig-like" evidence="5">
    <location>
        <begin position="3"/>
        <end position="97"/>
    </location>
</feature>
<reference evidence="6" key="2">
    <citation type="submission" date="2023-05" db="EMBL/GenBank/DDBJ databases">
        <authorList>
            <person name="Fouks B."/>
        </authorList>
    </citation>
    <scope>NUCLEOTIDE SEQUENCE</scope>
    <source>
        <strain evidence="6">Stay&amp;Tobe</strain>
        <tissue evidence="6">Testes</tissue>
    </source>
</reference>
<dbReference type="SMART" id="SM00409">
    <property type="entry name" value="IG"/>
    <property type="match status" value="4"/>
</dbReference>
<dbReference type="FunFam" id="2.60.40.10:FF:000032">
    <property type="entry name" value="palladin isoform X1"/>
    <property type="match status" value="1"/>
</dbReference>
<reference evidence="6" key="1">
    <citation type="journal article" date="2023" name="IScience">
        <title>Live-bearing cockroach genome reveals convergent evolutionary mechanisms linked to viviparity in insects and beyond.</title>
        <authorList>
            <person name="Fouks B."/>
            <person name="Harrison M.C."/>
            <person name="Mikhailova A.A."/>
            <person name="Marchal E."/>
            <person name="English S."/>
            <person name="Carruthers M."/>
            <person name="Jennings E.C."/>
            <person name="Chiamaka E.L."/>
            <person name="Frigard R.A."/>
            <person name="Pippel M."/>
            <person name="Attardo G.M."/>
            <person name="Benoit J.B."/>
            <person name="Bornberg-Bauer E."/>
            <person name="Tobe S.S."/>
        </authorList>
    </citation>
    <scope>NUCLEOTIDE SEQUENCE</scope>
    <source>
        <strain evidence="6">Stay&amp;Tobe</strain>
    </source>
</reference>
<protein>
    <recommendedName>
        <fullName evidence="5">Ig-like domain-containing protein</fullName>
    </recommendedName>
</protein>
<dbReference type="InterPro" id="IPR003598">
    <property type="entry name" value="Ig_sub2"/>
</dbReference>
<feature type="domain" description="Ig-like" evidence="5">
    <location>
        <begin position="218"/>
        <end position="311"/>
    </location>
</feature>
<keyword evidence="3" id="KW-1015">Disulfide bond</keyword>
<name>A0AAD7Z9L6_DIPPU</name>
<dbReference type="InterPro" id="IPR036179">
    <property type="entry name" value="Ig-like_dom_sf"/>
</dbReference>
<dbReference type="InterPro" id="IPR007110">
    <property type="entry name" value="Ig-like_dom"/>
</dbReference>
<dbReference type="InterPro" id="IPR003599">
    <property type="entry name" value="Ig_sub"/>
</dbReference>
<dbReference type="Pfam" id="PF07679">
    <property type="entry name" value="I-set"/>
    <property type="match status" value="3"/>
</dbReference>
<dbReference type="Pfam" id="PF13927">
    <property type="entry name" value="Ig_3"/>
    <property type="match status" value="2"/>
</dbReference>
<feature type="domain" description="Ig-like" evidence="5">
    <location>
        <begin position="316"/>
        <end position="401"/>
    </location>
</feature>
<keyword evidence="1" id="KW-0732">Signal</keyword>
<dbReference type="PANTHER" id="PTHR12231:SF253">
    <property type="entry name" value="DPR-INTERACTING PROTEIN ETA, ISOFORM B-RELATED"/>
    <property type="match status" value="1"/>
</dbReference>
<dbReference type="InterPro" id="IPR051170">
    <property type="entry name" value="Neural/epithelial_adhesion"/>
</dbReference>
<gene>
    <name evidence="6" type="ORF">L9F63_006687</name>
</gene>
<keyword evidence="7" id="KW-1185">Reference proteome</keyword>